<dbReference type="AlphaFoldDB" id="M0PGE1"/>
<comment type="caution">
    <text evidence="3">The sequence shown here is derived from an EMBL/GenBank/DDBJ whole genome shotgun (WGS) entry which is preliminary data.</text>
</comment>
<dbReference type="Proteomes" id="UP000011575">
    <property type="component" value="Unassembled WGS sequence"/>
</dbReference>
<evidence type="ECO:0000313" key="3">
    <source>
        <dbReference type="EMBL" id="EMA68963.1"/>
    </source>
</evidence>
<reference evidence="3 4" key="1">
    <citation type="journal article" date="2014" name="PLoS Genet.">
        <title>Phylogenetically driven sequencing of extremely halophilic archaea reveals strategies for static and dynamic osmo-response.</title>
        <authorList>
            <person name="Becker E.A."/>
            <person name="Seitzer P.M."/>
            <person name="Tritt A."/>
            <person name="Larsen D."/>
            <person name="Krusor M."/>
            <person name="Yao A.I."/>
            <person name="Wu D."/>
            <person name="Madern D."/>
            <person name="Eisen J.A."/>
            <person name="Darling A.E."/>
            <person name="Facciotti M.T."/>
        </authorList>
    </citation>
    <scope>NUCLEOTIDE SEQUENCE [LARGE SCALE GENOMIC DNA]</scope>
    <source>
        <strain evidence="3 4">JCM 13560</strain>
    </source>
</reference>
<keyword evidence="4" id="KW-1185">Reference proteome</keyword>
<evidence type="ECO:0000313" key="4">
    <source>
        <dbReference type="Proteomes" id="UP000011575"/>
    </source>
</evidence>
<keyword evidence="2" id="KW-1133">Transmembrane helix</keyword>
<organism evidence="3 4">
    <name type="scientific">Halorubrum aidingense JCM 13560</name>
    <dbReference type="NCBI Taxonomy" id="1230454"/>
    <lineage>
        <taxon>Archaea</taxon>
        <taxon>Methanobacteriati</taxon>
        <taxon>Methanobacteriota</taxon>
        <taxon>Stenosarchaea group</taxon>
        <taxon>Halobacteria</taxon>
        <taxon>Halobacteriales</taxon>
        <taxon>Haloferacaceae</taxon>
        <taxon>Halorubrum</taxon>
    </lineage>
</organism>
<sequence>MSGDRTGGRRRSPADGAQRRSDPDEDRAQTVLDFVVGMSVFLAVVAFTFAFVPSLLEPYTAGEGATVIVAERGAAQLAESSLASAESSAVLSPACTLAFFDGTSPERAESEWECGWEANADALHTELGIAKFRGANVTITQNGTVGTIGPADVPMRAGDELPRSRSVAAASRIVDIGGEPYRLTLRVW</sequence>
<accession>M0PGE1</accession>
<proteinExistence type="predicted"/>
<evidence type="ECO:0000256" key="2">
    <source>
        <dbReference type="SAM" id="Phobius"/>
    </source>
</evidence>
<dbReference type="PATRIC" id="fig|1230454.4.peg.1023"/>
<dbReference type="Pfam" id="PF23958">
    <property type="entry name" value="DUF7287"/>
    <property type="match status" value="1"/>
</dbReference>
<name>M0PGE1_9EURY</name>
<dbReference type="InterPro" id="IPR056613">
    <property type="entry name" value="DUF7287"/>
</dbReference>
<protein>
    <submittedName>
        <fullName evidence="3">Uncharacterized protein</fullName>
    </submittedName>
</protein>
<dbReference type="RefSeq" id="WP_007999175.1">
    <property type="nucleotide sequence ID" value="NZ_AOJI01000017.1"/>
</dbReference>
<dbReference type="EMBL" id="AOJI01000017">
    <property type="protein sequence ID" value="EMA68963.1"/>
    <property type="molecule type" value="Genomic_DNA"/>
</dbReference>
<keyword evidence="2" id="KW-0812">Transmembrane</keyword>
<keyword evidence="2" id="KW-0472">Membrane</keyword>
<feature type="region of interest" description="Disordered" evidence="1">
    <location>
        <begin position="1"/>
        <end position="26"/>
    </location>
</feature>
<gene>
    <name evidence="3" type="ORF">C461_05012</name>
</gene>
<dbReference type="STRING" id="1230454.C461_05012"/>
<feature type="compositionally biased region" description="Basic and acidic residues" evidence="1">
    <location>
        <begin position="17"/>
        <end position="26"/>
    </location>
</feature>
<feature type="transmembrane region" description="Helical" evidence="2">
    <location>
        <begin position="30"/>
        <end position="52"/>
    </location>
</feature>
<evidence type="ECO:0000256" key="1">
    <source>
        <dbReference type="SAM" id="MobiDB-lite"/>
    </source>
</evidence>